<dbReference type="OrthoDB" id="9807255at2"/>
<dbReference type="AlphaFoldDB" id="A0A6N8SK45"/>
<name>A0A6N8SK45_9HYPH</name>
<dbReference type="PANTHER" id="PTHR34580">
    <property type="match status" value="1"/>
</dbReference>
<reference evidence="3 4" key="1">
    <citation type="submission" date="2019-12" db="EMBL/GenBank/DDBJ databases">
        <title>Shinella kummerowiae sp. nov., a symbiotic bacterium isolated from root nodules of the herbal legume Kummerowia stipulacea.</title>
        <authorList>
            <person name="Gao J."/>
        </authorList>
    </citation>
    <scope>NUCLEOTIDE SEQUENCE [LARGE SCALE GENOMIC DNA]</scope>
    <source>
        <strain evidence="3 4">CCBAU 25048</strain>
    </source>
</reference>
<dbReference type="Pfam" id="PF08279">
    <property type="entry name" value="HTH_11"/>
    <property type="match status" value="1"/>
</dbReference>
<evidence type="ECO:0000259" key="2">
    <source>
        <dbReference type="Pfam" id="PF13280"/>
    </source>
</evidence>
<dbReference type="InterPro" id="IPR036390">
    <property type="entry name" value="WH_DNA-bd_sf"/>
</dbReference>
<evidence type="ECO:0000313" key="3">
    <source>
        <dbReference type="EMBL" id="MXN48108.1"/>
    </source>
</evidence>
<dbReference type="RefSeq" id="WP_160861603.1">
    <property type="nucleotide sequence ID" value="NZ_WUMK01000009.1"/>
</dbReference>
<protein>
    <submittedName>
        <fullName evidence="3">HTH domain-containing protein</fullName>
    </submittedName>
</protein>
<proteinExistence type="predicted"/>
<keyword evidence="4" id="KW-1185">Reference proteome</keyword>
<feature type="domain" description="Helix-turn-helix type 11" evidence="1">
    <location>
        <begin position="5"/>
        <end position="59"/>
    </location>
</feature>
<dbReference type="PROSITE" id="PS52050">
    <property type="entry name" value="WYL"/>
    <property type="match status" value="1"/>
</dbReference>
<dbReference type="SUPFAM" id="SSF46785">
    <property type="entry name" value="Winged helix' DNA-binding domain"/>
    <property type="match status" value="1"/>
</dbReference>
<dbReference type="InterPro" id="IPR036388">
    <property type="entry name" value="WH-like_DNA-bd_sf"/>
</dbReference>
<dbReference type="InterPro" id="IPR051534">
    <property type="entry name" value="CBASS_pafABC_assoc_protein"/>
</dbReference>
<evidence type="ECO:0000259" key="1">
    <source>
        <dbReference type="Pfam" id="PF08279"/>
    </source>
</evidence>
<feature type="domain" description="WYL" evidence="2">
    <location>
        <begin position="142"/>
        <end position="204"/>
    </location>
</feature>
<gene>
    <name evidence="3" type="ORF">GR138_23135</name>
</gene>
<dbReference type="EMBL" id="WUMK01000009">
    <property type="protein sequence ID" value="MXN48108.1"/>
    <property type="molecule type" value="Genomic_DNA"/>
</dbReference>
<dbReference type="InterPro" id="IPR026881">
    <property type="entry name" value="WYL_dom"/>
</dbReference>
<evidence type="ECO:0000313" key="4">
    <source>
        <dbReference type="Proteomes" id="UP000435802"/>
    </source>
</evidence>
<accession>A0A6N8SK45</accession>
<sequence>MKTLRLFSLLDRLRVASAPVSAADLARELEVSPRTIYRDMATLQAMGAPVRGESGLGYQLEKGYFLPPLHLDPDEMDAIMLGVRLVMAKGDATLASAAARVSGKLAATMGKGVESLYSNLPLRAVSRKTAESDKANKQLSFLRLCIRERAVVTLSYSDLNDKQSRRTIRPLGLTLFDAVWLLTAWCEEREDFRNFRLDRIAELEPAGLTFRHENGKRFQNYLKSL</sequence>
<organism evidence="3 4">
    <name type="scientific">Shinella kummerowiae</name>
    <dbReference type="NCBI Taxonomy" id="417745"/>
    <lineage>
        <taxon>Bacteria</taxon>
        <taxon>Pseudomonadati</taxon>
        <taxon>Pseudomonadota</taxon>
        <taxon>Alphaproteobacteria</taxon>
        <taxon>Hyphomicrobiales</taxon>
        <taxon>Rhizobiaceae</taxon>
        <taxon>Shinella</taxon>
    </lineage>
</organism>
<comment type="caution">
    <text evidence="3">The sequence shown here is derived from an EMBL/GenBank/DDBJ whole genome shotgun (WGS) entry which is preliminary data.</text>
</comment>
<dbReference type="InterPro" id="IPR013196">
    <property type="entry name" value="HTH_11"/>
</dbReference>
<dbReference type="Gene3D" id="1.10.10.10">
    <property type="entry name" value="Winged helix-like DNA-binding domain superfamily/Winged helix DNA-binding domain"/>
    <property type="match status" value="1"/>
</dbReference>
<dbReference type="PANTHER" id="PTHR34580:SF3">
    <property type="entry name" value="PROTEIN PAFB"/>
    <property type="match status" value="1"/>
</dbReference>
<dbReference type="Proteomes" id="UP000435802">
    <property type="component" value="Unassembled WGS sequence"/>
</dbReference>
<dbReference type="Pfam" id="PF13280">
    <property type="entry name" value="WYL"/>
    <property type="match status" value="1"/>
</dbReference>